<evidence type="ECO:0000256" key="2">
    <source>
        <dbReference type="ARBA" id="ARBA00009446"/>
    </source>
</evidence>
<dbReference type="PROSITE" id="PS50880">
    <property type="entry name" value="TOPRIM"/>
    <property type="match status" value="1"/>
</dbReference>
<proteinExistence type="inferred from homology"/>
<evidence type="ECO:0000256" key="8">
    <source>
        <dbReference type="ARBA" id="ARBA00031985"/>
    </source>
</evidence>
<dbReference type="InterPro" id="IPR013824">
    <property type="entry name" value="Topo_IA_cen_sub1"/>
</dbReference>
<keyword evidence="4" id="KW-0799">Topoisomerase</keyword>
<accession>A0A2N3PK72</accession>
<dbReference type="CDD" id="cd01028">
    <property type="entry name" value="TOPRIM_TopoIA"/>
    <property type="match status" value="1"/>
</dbReference>
<evidence type="ECO:0000259" key="11">
    <source>
        <dbReference type="PROSITE" id="PS50880"/>
    </source>
</evidence>
<evidence type="ECO:0000256" key="4">
    <source>
        <dbReference type="ARBA" id="ARBA00023029"/>
    </source>
</evidence>
<evidence type="ECO:0000256" key="9">
    <source>
        <dbReference type="ARBA" id="ARBA00032235"/>
    </source>
</evidence>
<feature type="domain" description="Toprim" evidence="11">
    <location>
        <begin position="3"/>
        <end position="109"/>
    </location>
</feature>
<organism evidence="13 14">
    <name type="scientific">Helicobacter winghamensis</name>
    <dbReference type="NCBI Taxonomy" id="157268"/>
    <lineage>
        <taxon>Bacteria</taxon>
        <taxon>Pseudomonadati</taxon>
        <taxon>Campylobacterota</taxon>
        <taxon>Epsilonproteobacteria</taxon>
        <taxon>Campylobacterales</taxon>
        <taxon>Helicobacteraceae</taxon>
        <taxon>Helicobacter</taxon>
    </lineage>
</organism>
<dbReference type="SMART" id="SM00493">
    <property type="entry name" value="TOPRIM"/>
    <property type="match status" value="1"/>
</dbReference>
<comment type="catalytic activity">
    <reaction evidence="1">
        <text>ATP-independent breakage of single-stranded DNA, followed by passage and rejoining.</text>
        <dbReference type="EC" id="5.6.2.1"/>
    </reaction>
</comment>
<keyword evidence="14" id="KW-1185">Reference proteome</keyword>
<dbReference type="InterPro" id="IPR003601">
    <property type="entry name" value="Topo_IA_2"/>
</dbReference>
<dbReference type="InterPro" id="IPR000380">
    <property type="entry name" value="Topo_IA"/>
</dbReference>
<dbReference type="PANTHER" id="PTHR42785">
    <property type="entry name" value="DNA TOPOISOMERASE, TYPE IA, CORE"/>
    <property type="match status" value="1"/>
</dbReference>
<dbReference type="Pfam" id="PF01751">
    <property type="entry name" value="Toprim"/>
    <property type="match status" value="1"/>
</dbReference>
<dbReference type="InterPro" id="IPR013826">
    <property type="entry name" value="Topo_IA_cen_sub3"/>
</dbReference>
<dbReference type="Proteomes" id="UP000233350">
    <property type="component" value="Unassembled WGS sequence"/>
</dbReference>
<dbReference type="InterPro" id="IPR013497">
    <property type="entry name" value="Topo_IA_cen"/>
</dbReference>
<dbReference type="SUPFAM" id="SSF56712">
    <property type="entry name" value="Prokaryotic type I DNA topoisomerase"/>
    <property type="match status" value="1"/>
</dbReference>
<keyword evidence="5" id="KW-0238">DNA-binding</keyword>
<dbReference type="Gene3D" id="1.10.460.10">
    <property type="entry name" value="Topoisomerase I, domain 2"/>
    <property type="match status" value="1"/>
</dbReference>
<dbReference type="AlphaFoldDB" id="A0A2N3PK72"/>
<comment type="similarity">
    <text evidence="2">Belongs to the type IA topoisomerase family.</text>
</comment>
<dbReference type="Gene3D" id="2.70.20.10">
    <property type="entry name" value="Topoisomerase I, domain 3"/>
    <property type="match status" value="1"/>
</dbReference>
<evidence type="ECO:0000256" key="3">
    <source>
        <dbReference type="ARBA" id="ARBA00012891"/>
    </source>
</evidence>
<evidence type="ECO:0000313" key="14">
    <source>
        <dbReference type="Proteomes" id="UP000233350"/>
    </source>
</evidence>
<gene>
    <name evidence="13" type="ORF">BCM31_01150</name>
</gene>
<comment type="caution">
    <text evidence="13">The sequence shown here is derived from an EMBL/GenBank/DDBJ whole genome shotgun (WGS) entry which is preliminary data.</text>
</comment>
<dbReference type="InterPro" id="IPR003602">
    <property type="entry name" value="Topo_IA_DNA-bd_dom"/>
</dbReference>
<dbReference type="GO" id="GO:0003677">
    <property type="term" value="F:DNA binding"/>
    <property type="evidence" value="ECO:0007669"/>
    <property type="project" value="UniProtKB-KW"/>
</dbReference>
<dbReference type="GO" id="GO:0006265">
    <property type="term" value="P:DNA topological change"/>
    <property type="evidence" value="ECO:0007669"/>
    <property type="project" value="InterPro"/>
</dbReference>
<feature type="domain" description="Topo IA-type catalytic" evidence="12">
    <location>
        <begin position="128"/>
        <end position="553"/>
    </location>
</feature>
<dbReference type="InterPro" id="IPR023405">
    <property type="entry name" value="Topo_IA_core_domain"/>
</dbReference>
<dbReference type="SMART" id="SM00437">
    <property type="entry name" value="TOP1Ac"/>
    <property type="match status" value="1"/>
</dbReference>
<evidence type="ECO:0000256" key="6">
    <source>
        <dbReference type="ARBA" id="ARBA00023235"/>
    </source>
</evidence>
<dbReference type="CDD" id="cd00186">
    <property type="entry name" value="TOP1Ac"/>
    <property type="match status" value="1"/>
</dbReference>
<dbReference type="SMART" id="SM00436">
    <property type="entry name" value="TOP1Bc"/>
    <property type="match status" value="1"/>
</dbReference>
<dbReference type="PRINTS" id="PR00417">
    <property type="entry name" value="PRTPISMRASEI"/>
</dbReference>
<dbReference type="EMBL" id="MBPK01000011">
    <property type="protein sequence ID" value="PKT81821.1"/>
    <property type="molecule type" value="Genomic_DNA"/>
</dbReference>
<dbReference type="Gene3D" id="1.10.290.10">
    <property type="entry name" value="Topoisomerase I, domain 4"/>
    <property type="match status" value="1"/>
</dbReference>
<evidence type="ECO:0000313" key="13">
    <source>
        <dbReference type="EMBL" id="PKT81821.1"/>
    </source>
</evidence>
<evidence type="ECO:0000256" key="10">
    <source>
        <dbReference type="ARBA" id="ARBA00032877"/>
    </source>
</evidence>
<dbReference type="InterPro" id="IPR013825">
    <property type="entry name" value="Topo_IA_cen_sub2"/>
</dbReference>
<dbReference type="Pfam" id="PF01131">
    <property type="entry name" value="Topoisom_bac"/>
    <property type="match status" value="1"/>
</dbReference>
<dbReference type="RefSeq" id="WP_101312968.1">
    <property type="nucleotide sequence ID" value="NZ_MBPJ01000022.1"/>
</dbReference>
<evidence type="ECO:0000256" key="5">
    <source>
        <dbReference type="ARBA" id="ARBA00023125"/>
    </source>
</evidence>
<dbReference type="InterPro" id="IPR006171">
    <property type="entry name" value="TOPRIM_dom"/>
</dbReference>
<protein>
    <recommendedName>
        <fullName evidence="3">DNA topoisomerase</fullName>
        <ecNumber evidence="3">5.6.2.1</ecNumber>
    </recommendedName>
    <alternativeName>
        <fullName evidence="10">Omega-protein</fullName>
    </alternativeName>
    <alternativeName>
        <fullName evidence="9">Relaxing enzyme</fullName>
    </alternativeName>
    <alternativeName>
        <fullName evidence="7">Swivelase</fullName>
    </alternativeName>
    <alternativeName>
        <fullName evidence="8">Untwisting enzyme</fullName>
    </alternativeName>
</protein>
<evidence type="ECO:0000256" key="1">
    <source>
        <dbReference type="ARBA" id="ARBA00000213"/>
    </source>
</evidence>
<dbReference type="EC" id="5.6.2.1" evidence="3"/>
<reference evidence="13 14" key="1">
    <citation type="submission" date="2016-07" db="EMBL/GenBank/DDBJ databases">
        <title>Detection of Helicobacter winghamensis from caecal content of red fox (Vulpes vulpes).</title>
        <authorList>
            <person name="Zanoni R.G."/>
            <person name="Florio D."/>
            <person name="Caffara M."/>
            <person name="Renzi M."/>
            <person name="Parisi A."/>
            <person name="Pasquali F."/>
            <person name="Manfreda G."/>
        </authorList>
    </citation>
    <scope>NUCLEOTIDE SEQUENCE [LARGE SCALE GENOMIC DNA]</scope>
    <source>
        <strain evidence="13 14">295_13</strain>
    </source>
</reference>
<dbReference type="PROSITE" id="PS52039">
    <property type="entry name" value="TOPO_IA_2"/>
    <property type="match status" value="1"/>
</dbReference>
<evidence type="ECO:0000259" key="12">
    <source>
        <dbReference type="PROSITE" id="PS52039"/>
    </source>
</evidence>
<dbReference type="PANTHER" id="PTHR42785:SF1">
    <property type="entry name" value="DNA TOPOISOMERASE"/>
    <property type="match status" value="1"/>
</dbReference>
<name>A0A2N3PK72_9HELI</name>
<sequence>MQNTIIIIESPNKIEKIKKITGAEVYATKGHFKRLKKDFLEDYKNYNPIFEYKDENTKKSMNYIFSKCKGKEVIIATDPDREGYGIGYMVYEVIKNVANSVKRAEFFEITENGITKGLQNAIPFSQSNLKMYDSFKARLVGDKMIGFILSPKYAQILKDKKTGVGRVQTPALNFIVKRELEIQQYNTLPLNQKIDYKISIKSLKDNIEFIIKSENIYNNKEETLKIIENLKSLNTAMCYEIKLKDSKQSPKAPFRTSQLQEEANKSYKFTSESTMQYAQKLFEKGLITYHRTDSNSLSDEFLEEVKNKFSQEEWYQMREYKAGKQSQAEAHEAIRITHAHTSGEMQAIINENNLSNEEVKLYKLIYQNSIASQAKDCIKEIKDYIFNIKGMLFKFTNSKIIYKGFKGIFEDDINTEEKREDENSLKIDFNQNDNINLLDYSLVEIKKNQPKRYKESNFISLLEKEGIGRPSTYASFLKTLLEKECVALDTKGEIAPTQKGFNLIEALMQNNDEWITTSEFTKQMELVLDKIALNELHYLNFIQPIHEKMNFLEIESNVNMPPSPKQIKFLEDLAKEQGVEIPKVAYENYKECKTLIEKLSKSNKKPPSEKQIKLAEDLAKKHNLNLPKDYKEYWKSCSDFLDKVFNEAKSNTHK</sequence>
<keyword evidence="6 13" id="KW-0413">Isomerase</keyword>
<dbReference type="Gene3D" id="3.40.50.140">
    <property type="match status" value="1"/>
</dbReference>
<dbReference type="GO" id="GO:0003917">
    <property type="term" value="F:DNA topoisomerase type I (single strand cut, ATP-independent) activity"/>
    <property type="evidence" value="ECO:0007669"/>
    <property type="project" value="UniProtKB-EC"/>
</dbReference>
<dbReference type="OrthoDB" id="9804262at2"/>
<evidence type="ECO:0000256" key="7">
    <source>
        <dbReference type="ARBA" id="ARBA00030003"/>
    </source>
</evidence>